<dbReference type="SUPFAM" id="SSF46689">
    <property type="entry name" value="Homeodomain-like"/>
    <property type="match status" value="1"/>
</dbReference>
<organism evidence="4 5">
    <name type="scientific">Plenodomus tracheiphilus IPT5</name>
    <dbReference type="NCBI Taxonomy" id="1408161"/>
    <lineage>
        <taxon>Eukaryota</taxon>
        <taxon>Fungi</taxon>
        <taxon>Dikarya</taxon>
        <taxon>Ascomycota</taxon>
        <taxon>Pezizomycotina</taxon>
        <taxon>Dothideomycetes</taxon>
        <taxon>Pleosporomycetidae</taxon>
        <taxon>Pleosporales</taxon>
        <taxon>Pleosporineae</taxon>
        <taxon>Leptosphaeriaceae</taxon>
        <taxon>Plenodomus</taxon>
    </lineage>
</organism>
<gene>
    <name evidence="4" type="ORF">T440DRAFT_547130</name>
</gene>
<dbReference type="InterPro" id="IPR017930">
    <property type="entry name" value="Myb_dom"/>
</dbReference>
<dbReference type="EMBL" id="MU006365">
    <property type="protein sequence ID" value="KAF2844733.1"/>
    <property type="molecule type" value="Genomic_DNA"/>
</dbReference>
<sequence>MKWDDIAKRVPGRSSISCRLRYQNYLEKRAIWDEEKKNKLARLYARLKAEMWQKVATEMGIPWGSAELMHWKLGEEEMSARANAPAFQFHPSATGTGMSSPSQVLIIPVSAPHGVTPANASKSLPNPSPMPPPLPHPTIHGYVGQQADSGSSAGGRKKRKQLI</sequence>
<protein>
    <submittedName>
        <fullName evidence="4">Uncharacterized protein</fullName>
    </submittedName>
</protein>
<dbReference type="AlphaFoldDB" id="A0A6A7ANU2"/>
<evidence type="ECO:0000259" key="2">
    <source>
        <dbReference type="PROSITE" id="PS50090"/>
    </source>
</evidence>
<dbReference type="Gene3D" id="1.10.10.60">
    <property type="entry name" value="Homeodomain-like"/>
    <property type="match status" value="1"/>
</dbReference>
<accession>A0A6A7ANU2</accession>
<feature type="compositionally biased region" description="Pro residues" evidence="1">
    <location>
        <begin position="126"/>
        <end position="136"/>
    </location>
</feature>
<proteinExistence type="predicted"/>
<dbReference type="PROSITE" id="PS50090">
    <property type="entry name" value="MYB_LIKE"/>
    <property type="match status" value="1"/>
</dbReference>
<evidence type="ECO:0000313" key="4">
    <source>
        <dbReference type="EMBL" id="KAF2844733.1"/>
    </source>
</evidence>
<dbReference type="InterPro" id="IPR009057">
    <property type="entry name" value="Homeodomain-like_sf"/>
</dbReference>
<dbReference type="Proteomes" id="UP000799423">
    <property type="component" value="Unassembled WGS sequence"/>
</dbReference>
<feature type="region of interest" description="Disordered" evidence="1">
    <location>
        <begin position="116"/>
        <end position="163"/>
    </location>
</feature>
<evidence type="ECO:0000256" key="1">
    <source>
        <dbReference type="SAM" id="MobiDB-lite"/>
    </source>
</evidence>
<dbReference type="InterPro" id="IPR001005">
    <property type="entry name" value="SANT/Myb"/>
</dbReference>
<dbReference type="Pfam" id="PF00249">
    <property type="entry name" value="Myb_DNA-binding"/>
    <property type="match status" value="1"/>
</dbReference>
<keyword evidence="5" id="KW-1185">Reference proteome</keyword>
<dbReference type="CDD" id="cd00167">
    <property type="entry name" value="SANT"/>
    <property type="match status" value="1"/>
</dbReference>
<feature type="domain" description="HTH myb-type" evidence="3">
    <location>
        <begin position="1"/>
        <end position="30"/>
    </location>
</feature>
<feature type="domain" description="Myb-like" evidence="2">
    <location>
        <begin position="1"/>
        <end position="26"/>
    </location>
</feature>
<dbReference type="PROSITE" id="PS51294">
    <property type="entry name" value="HTH_MYB"/>
    <property type="match status" value="1"/>
</dbReference>
<evidence type="ECO:0000313" key="5">
    <source>
        <dbReference type="Proteomes" id="UP000799423"/>
    </source>
</evidence>
<name>A0A6A7ANU2_9PLEO</name>
<dbReference type="OrthoDB" id="2350934at2759"/>
<evidence type="ECO:0000259" key="3">
    <source>
        <dbReference type="PROSITE" id="PS51294"/>
    </source>
</evidence>
<reference evidence="4" key="1">
    <citation type="submission" date="2020-01" db="EMBL/GenBank/DDBJ databases">
        <authorList>
            <consortium name="DOE Joint Genome Institute"/>
            <person name="Haridas S."/>
            <person name="Albert R."/>
            <person name="Binder M."/>
            <person name="Bloem J."/>
            <person name="Labutti K."/>
            <person name="Salamov A."/>
            <person name="Andreopoulos B."/>
            <person name="Baker S.E."/>
            <person name="Barry K."/>
            <person name="Bills G."/>
            <person name="Bluhm B.H."/>
            <person name="Cannon C."/>
            <person name="Castanera R."/>
            <person name="Culley D.E."/>
            <person name="Daum C."/>
            <person name="Ezra D."/>
            <person name="Gonzalez J.B."/>
            <person name="Henrissat B."/>
            <person name="Kuo A."/>
            <person name="Liang C."/>
            <person name="Lipzen A."/>
            <person name="Lutzoni F."/>
            <person name="Magnuson J."/>
            <person name="Mondo S."/>
            <person name="Nolan M."/>
            <person name="Ohm R."/>
            <person name="Pangilinan J."/>
            <person name="Park H.-J."/>
            <person name="Ramirez L."/>
            <person name="Alfaro M."/>
            <person name="Sun H."/>
            <person name="Tritt A."/>
            <person name="Yoshinaga Y."/>
            <person name="Zwiers L.-H."/>
            <person name="Turgeon B.G."/>
            <person name="Goodwin S.B."/>
            <person name="Spatafora J.W."/>
            <person name="Crous P.W."/>
            <person name="Grigoriev I.V."/>
        </authorList>
    </citation>
    <scope>NUCLEOTIDE SEQUENCE</scope>
    <source>
        <strain evidence="4">IPT5</strain>
    </source>
</reference>